<evidence type="ECO:0000256" key="1">
    <source>
        <dbReference type="SAM" id="MobiDB-lite"/>
    </source>
</evidence>
<dbReference type="Proteomes" id="UP001331515">
    <property type="component" value="Unassembled WGS sequence"/>
</dbReference>
<name>A0AAN8C7J0_CHAGU</name>
<comment type="caution">
    <text evidence="2">The sequence shown here is derived from an EMBL/GenBank/DDBJ whole genome shotgun (WGS) entry which is preliminary data.</text>
</comment>
<evidence type="ECO:0000313" key="2">
    <source>
        <dbReference type="EMBL" id="KAK5898487.1"/>
    </source>
</evidence>
<proteinExistence type="predicted"/>
<evidence type="ECO:0000313" key="3">
    <source>
        <dbReference type="Proteomes" id="UP001331515"/>
    </source>
</evidence>
<sequence>MRARSERLGSRCRRTLVSGDVMPACVPHFALKAEAIERPLSRSQDSPPFRGAQPQKHEQSSVFAASGSECEIGRGP</sequence>
<dbReference type="AlphaFoldDB" id="A0AAN8C7J0"/>
<gene>
    <name evidence="2" type="ORF">CgunFtcFv8_015901</name>
</gene>
<accession>A0AAN8C7J0</accession>
<feature type="region of interest" description="Disordered" evidence="1">
    <location>
        <begin position="37"/>
        <end position="76"/>
    </location>
</feature>
<organism evidence="2 3">
    <name type="scientific">Champsocephalus gunnari</name>
    <name type="common">Mackerel icefish</name>
    <dbReference type="NCBI Taxonomy" id="52237"/>
    <lineage>
        <taxon>Eukaryota</taxon>
        <taxon>Metazoa</taxon>
        <taxon>Chordata</taxon>
        <taxon>Craniata</taxon>
        <taxon>Vertebrata</taxon>
        <taxon>Euteleostomi</taxon>
        <taxon>Actinopterygii</taxon>
        <taxon>Neopterygii</taxon>
        <taxon>Teleostei</taxon>
        <taxon>Neoteleostei</taxon>
        <taxon>Acanthomorphata</taxon>
        <taxon>Eupercaria</taxon>
        <taxon>Perciformes</taxon>
        <taxon>Notothenioidei</taxon>
        <taxon>Channichthyidae</taxon>
        <taxon>Champsocephalus</taxon>
    </lineage>
</organism>
<keyword evidence="3" id="KW-1185">Reference proteome</keyword>
<dbReference type="EMBL" id="JAURVH010001533">
    <property type="protein sequence ID" value="KAK5898487.1"/>
    <property type="molecule type" value="Genomic_DNA"/>
</dbReference>
<reference evidence="2 3" key="1">
    <citation type="journal article" date="2023" name="Mol. Biol. Evol.">
        <title>Genomics of Secondarily Temperate Adaptation in the Only Non-Antarctic Icefish.</title>
        <authorList>
            <person name="Rivera-Colon A.G."/>
            <person name="Rayamajhi N."/>
            <person name="Minhas B.F."/>
            <person name="Madrigal G."/>
            <person name="Bilyk K.T."/>
            <person name="Yoon V."/>
            <person name="Hune M."/>
            <person name="Gregory S."/>
            <person name="Cheng C.H.C."/>
            <person name="Catchen J.M."/>
        </authorList>
    </citation>
    <scope>NUCLEOTIDE SEQUENCE [LARGE SCALE GENOMIC DNA]</scope>
    <source>
        <tissue evidence="2">White muscle</tissue>
    </source>
</reference>
<protein>
    <submittedName>
        <fullName evidence="2">Uncharacterized protein</fullName>
    </submittedName>
</protein>